<accession>A0A1Y2J5B8</accession>
<protein>
    <submittedName>
        <fullName evidence="3">Uncharacterized protein</fullName>
    </submittedName>
</protein>
<name>A0A1Y2J5B8_TRAC3</name>
<evidence type="ECO:0000256" key="1">
    <source>
        <dbReference type="SAM" id="MobiDB-lite"/>
    </source>
</evidence>
<feature type="compositionally biased region" description="Low complexity" evidence="1">
    <location>
        <begin position="224"/>
        <end position="241"/>
    </location>
</feature>
<feature type="region of interest" description="Disordered" evidence="1">
    <location>
        <begin position="222"/>
        <end position="241"/>
    </location>
</feature>
<feature type="transmembrane region" description="Helical" evidence="2">
    <location>
        <begin position="12"/>
        <end position="30"/>
    </location>
</feature>
<sequence length="241" mass="25741">MDPATPVYVAKGAAATSIAAGTFTALHALLRGSRHPAPLAFSSAVNGGLAGAIFFGIREAVVTPLIQTSPLGSKQAEASSNSTTNAAQPTWTQLRMQRMLDTTVSGALTGAVINRWQNGRVWAGARTAALLCALLQLGYNETGVMRIKYVSRKLQETQSQPQAALAPFPVQEKDASPKMSFFDRAMSIIGFRKLTDEEYLKTLKKQRDEALARIAALERERAESLQAEESSGASEGSTTVV</sequence>
<evidence type="ECO:0000313" key="3">
    <source>
        <dbReference type="EMBL" id="OSD08598.1"/>
    </source>
</evidence>
<reference evidence="3 4" key="1">
    <citation type="journal article" date="2015" name="Biotechnol. Biofuels">
        <title>Enhanced degradation of softwood versus hardwood by the white-rot fungus Pycnoporus coccineus.</title>
        <authorList>
            <person name="Couturier M."/>
            <person name="Navarro D."/>
            <person name="Chevret D."/>
            <person name="Henrissat B."/>
            <person name="Piumi F."/>
            <person name="Ruiz-Duenas F.J."/>
            <person name="Martinez A.T."/>
            <person name="Grigoriev I.V."/>
            <person name="Riley R."/>
            <person name="Lipzen A."/>
            <person name="Berrin J.G."/>
            <person name="Master E.R."/>
            <person name="Rosso M.N."/>
        </authorList>
    </citation>
    <scope>NUCLEOTIDE SEQUENCE [LARGE SCALE GENOMIC DNA]</scope>
    <source>
        <strain evidence="3 4">BRFM310</strain>
    </source>
</reference>
<proteinExistence type="predicted"/>
<evidence type="ECO:0000313" key="4">
    <source>
        <dbReference type="Proteomes" id="UP000193067"/>
    </source>
</evidence>
<dbReference type="PANTHER" id="PTHR41390:SF1">
    <property type="entry name" value="NADH-UBIQUINONE OXIDOREDUCTASE 213 KDA SUBUNIT"/>
    <property type="match status" value="1"/>
</dbReference>
<organism evidence="3 4">
    <name type="scientific">Trametes coccinea (strain BRFM310)</name>
    <name type="common">Pycnoporus coccineus</name>
    <dbReference type="NCBI Taxonomy" id="1353009"/>
    <lineage>
        <taxon>Eukaryota</taxon>
        <taxon>Fungi</taxon>
        <taxon>Dikarya</taxon>
        <taxon>Basidiomycota</taxon>
        <taxon>Agaricomycotina</taxon>
        <taxon>Agaricomycetes</taxon>
        <taxon>Polyporales</taxon>
        <taxon>Polyporaceae</taxon>
        <taxon>Trametes</taxon>
    </lineage>
</organism>
<dbReference type="STRING" id="1353009.A0A1Y2J5B8"/>
<keyword evidence="2" id="KW-0472">Membrane</keyword>
<keyword evidence="4" id="KW-1185">Reference proteome</keyword>
<dbReference type="PANTHER" id="PTHR41390">
    <property type="entry name" value="CHROMOSOME 7, WHOLE GENOME SHOTGUN SEQUENCE"/>
    <property type="match status" value="1"/>
</dbReference>
<gene>
    <name evidence="3" type="ORF">PYCCODRAFT_36975</name>
</gene>
<evidence type="ECO:0000256" key="2">
    <source>
        <dbReference type="SAM" id="Phobius"/>
    </source>
</evidence>
<keyword evidence="2" id="KW-1133">Transmembrane helix</keyword>
<dbReference type="Proteomes" id="UP000193067">
    <property type="component" value="Unassembled WGS sequence"/>
</dbReference>
<keyword evidence="2" id="KW-0812">Transmembrane</keyword>
<dbReference type="OrthoDB" id="3366659at2759"/>
<dbReference type="AlphaFoldDB" id="A0A1Y2J5B8"/>
<dbReference type="EMBL" id="KZ084086">
    <property type="protein sequence ID" value="OSD08598.1"/>
    <property type="molecule type" value="Genomic_DNA"/>
</dbReference>